<reference evidence="2" key="1">
    <citation type="submission" date="2023-01" db="EMBL/GenBank/DDBJ databases">
        <title>Metagenome sequencing of chrysophaentin producing Chrysophaeum taylorii.</title>
        <authorList>
            <person name="Davison J."/>
            <person name="Bewley C."/>
        </authorList>
    </citation>
    <scope>NUCLEOTIDE SEQUENCE</scope>
    <source>
        <strain evidence="2">NIES-1699</strain>
    </source>
</reference>
<dbReference type="InterPro" id="IPR039448">
    <property type="entry name" value="Beta_helix"/>
</dbReference>
<dbReference type="InterPro" id="IPR012334">
    <property type="entry name" value="Pectin_lyas_fold"/>
</dbReference>
<feature type="domain" description="Right handed beta helix" evidence="1">
    <location>
        <begin position="415"/>
        <end position="550"/>
    </location>
</feature>
<protein>
    <recommendedName>
        <fullName evidence="1">Right handed beta helix domain-containing protein</fullName>
    </recommendedName>
</protein>
<dbReference type="PANTHER" id="PTHR36453:SF1">
    <property type="entry name" value="RIGHT HANDED BETA HELIX DOMAIN-CONTAINING PROTEIN"/>
    <property type="match status" value="1"/>
</dbReference>
<dbReference type="Pfam" id="PF13229">
    <property type="entry name" value="Beta_helix"/>
    <property type="match status" value="1"/>
</dbReference>
<sequence length="691" mass="75264">MSGAEFAVPLLVAHKASLWEKRVAIGTGLVGVLVVGGAVTWGRPGPANAKDHDPFQGTLLPFVHVDARFGLDSDACGAERSPCQSLGWATTRGVAVSVACGRYELGDPLRLRSGQRLVGDASCETCISGGIEVSGAWSDGAWTGTLPDGSRTPLMVTADEAPTRRARTPVRLFADYDTEEGSWVEWDEIDDAVFSPLRVRPGMMLCVFDEWTAPRLGVTKIERDERKIYVEPRIRGVPRGRFFVDGVDATSPSTTEVETPTWSVDGSSLAIVSSEPIGGPVIAHQLVELVVLEDVADVAIENVVFEHADVDVSCLDVAPTYCDFQAASFLETAAFRIENATRVSLTDVTIRHVGGYALWVGKNASDVEISRLRATDLGAGAVRVGAPNHGMVNHWQAARDVAVLSSDLTDGGTWWMEGVGVLVQQASRVAVLDNRVERFRYTGISVGWTWDWSETPPAYHLIANNYVSDISMKTLSDLGGIYALGNLRGTVVSNNTIKNVDSYDYSANHGIYLDQATSHARFEYNLVHHIQCDGIFVHWGVNNTLDNNVLADLNPQNQSDCVQYGAVRTSLVSGGCDTSNGDTLSCVDFRFTRNIVYVDFVNDHQPTIYGLTPYVNSTFDHNVYFNRANLSLHFPPNNEPFAAWQTTYSHDLHSLVADPRFVDPATCDYRLSSDSPARDLGIASLEVPGRC</sequence>
<organism evidence="2 3">
    <name type="scientific">Chrysophaeum taylorii</name>
    <dbReference type="NCBI Taxonomy" id="2483200"/>
    <lineage>
        <taxon>Eukaryota</taxon>
        <taxon>Sar</taxon>
        <taxon>Stramenopiles</taxon>
        <taxon>Ochrophyta</taxon>
        <taxon>Pelagophyceae</taxon>
        <taxon>Pelagomonadales</taxon>
        <taxon>Pelagomonadaceae</taxon>
        <taxon>Chrysophaeum</taxon>
    </lineage>
</organism>
<dbReference type="Proteomes" id="UP001230188">
    <property type="component" value="Unassembled WGS sequence"/>
</dbReference>
<dbReference type="EMBL" id="JAQMWT010000574">
    <property type="protein sequence ID" value="KAJ8599280.1"/>
    <property type="molecule type" value="Genomic_DNA"/>
</dbReference>
<dbReference type="Gene3D" id="2.160.20.10">
    <property type="entry name" value="Single-stranded right-handed beta-helix, Pectin lyase-like"/>
    <property type="match status" value="1"/>
</dbReference>
<dbReference type="SUPFAM" id="SSF51126">
    <property type="entry name" value="Pectin lyase-like"/>
    <property type="match status" value="1"/>
</dbReference>
<gene>
    <name evidence="2" type="ORF">CTAYLR_006800</name>
</gene>
<evidence type="ECO:0000313" key="3">
    <source>
        <dbReference type="Proteomes" id="UP001230188"/>
    </source>
</evidence>
<dbReference type="InterPro" id="IPR006626">
    <property type="entry name" value="PbH1"/>
</dbReference>
<name>A0AAD7XKA0_9STRA</name>
<dbReference type="PANTHER" id="PTHR36453">
    <property type="entry name" value="SECRETED PROTEIN-RELATED"/>
    <property type="match status" value="1"/>
</dbReference>
<dbReference type="SMART" id="SM00710">
    <property type="entry name" value="PbH1"/>
    <property type="match status" value="7"/>
</dbReference>
<dbReference type="AlphaFoldDB" id="A0AAD7XKA0"/>
<dbReference type="InterPro" id="IPR011050">
    <property type="entry name" value="Pectin_lyase_fold/virulence"/>
</dbReference>
<comment type="caution">
    <text evidence="2">The sequence shown here is derived from an EMBL/GenBank/DDBJ whole genome shotgun (WGS) entry which is preliminary data.</text>
</comment>
<evidence type="ECO:0000313" key="2">
    <source>
        <dbReference type="EMBL" id="KAJ8599280.1"/>
    </source>
</evidence>
<proteinExistence type="predicted"/>
<accession>A0AAD7XKA0</accession>
<keyword evidence="3" id="KW-1185">Reference proteome</keyword>
<evidence type="ECO:0000259" key="1">
    <source>
        <dbReference type="Pfam" id="PF13229"/>
    </source>
</evidence>